<dbReference type="EMBL" id="MU003765">
    <property type="protein sequence ID" value="KAF2726259.1"/>
    <property type="molecule type" value="Genomic_DNA"/>
</dbReference>
<name>A0A9P4QJW0_9PEZI</name>
<sequence length="577" mass="64655">MSSRASSLLDRAQTLRSENQISLVDTERTQDDPTSAYESSTDADEPQFGGDAAPSNSVRPGPLPRHSTKNSLQKQNTNLSLRNSLREGKANYKYGKYRRDRYEEAASPERAGLNGRMSSATVLEEGIGASGREGSLLISPTSTGHDSQQPQQQQRKSYIHRGKAKASAAKNTLTSRKKTLRKATTQDNVVDILYENQRGAFLFGIPKFSASSLLNFDPMPWQNAEFRTSPVDIRNAQVPDPSWEWQWKSWYVDMSRDVDEEGWEYSFMFQKKFNWHGNHPWCFSFVRRRRWLRRRTRKVPVGGIKHHETKEPSHELNSEYFTIHRPLSLTSKQQEDERAYDRSGRPISRGRRDSFTDLDPSEQEITDVGTLLYHLRKTCHVDRTKLLACRSFLAHGGQDLHYLAPEMEGIMSLMVFQASRRQLLADLITAASSSTSDEPESSAGRGNIPAEAIEAAEEQVKKLEYWSDVKGMTERGQVTNGLHQDEAFEGIDSTAQPKTAEEQNFKSKEASSGAKPKPDQTSGDKSEKIGGRKSSGSRTAWLKRKGTEESGVSGREVFVDAAEEPPTEGPSASGGAQ</sequence>
<feature type="region of interest" description="Disordered" evidence="1">
    <location>
        <begin position="1"/>
        <end position="92"/>
    </location>
</feature>
<feature type="region of interest" description="Disordered" evidence="1">
    <location>
        <begin position="491"/>
        <end position="577"/>
    </location>
</feature>
<dbReference type="Proteomes" id="UP000799441">
    <property type="component" value="Unassembled WGS sequence"/>
</dbReference>
<reference evidence="2" key="1">
    <citation type="journal article" date="2020" name="Stud. Mycol.">
        <title>101 Dothideomycetes genomes: a test case for predicting lifestyles and emergence of pathogens.</title>
        <authorList>
            <person name="Haridas S."/>
            <person name="Albert R."/>
            <person name="Binder M."/>
            <person name="Bloem J."/>
            <person name="Labutti K."/>
            <person name="Salamov A."/>
            <person name="Andreopoulos B."/>
            <person name="Baker S."/>
            <person name="Barry K."/>
            <person name="Bills G."/>
            <person name="Bluhm B."/>
            <person name="Cannon C."/>
            <person name="Castanera R."/>
            <person name="Culley D."/>
            <person name="Daum C."/>
            <person name="Ezra D."/>
            <person name="Gonzalez J."/>
            <person name="Henrissat B."/>
            <person name="Kuo A."/>
            <person name="Liang C."/>
            <person name="Lipzen A."/>
            <person name="Lutzoni F."/>
            <person name="Magnuson J."/>
            <person name="Mondo S."/>
            <person name="Nolan M."/>
            <person name="Ohm R."/>
            <person name="Pangilinan J."/>
            <person name="Park H.-J."/>
            <person name="Ramirez L."/>
            <person name="Alfaro M."/>
            <person name="Sun H."/>
            <person name="Tritt A."/>
            <person name="Yoshinaga Y."/>
            <person name="Zwiers L.-H."/>
            <person name="Turgeon B."/>
            <person name="Goodwin S."/>
            <person name="Spatafora J."/>
            <person name="Crous P."/>
            <person name="Grigoriev I."/>
        </authorList>
    </citation>
    <scope>NUCLEOTIDE SEQUENCE</scope>
    <source>
        <strain evidence="2">CBS 116435</strain>
    </source>
</reference>
<dbReference type="OrthoDB" id="72441at2759"/>
<evidence type="ECO:0000256" key="1">
    <source>
        <dbReference type="SAM" id="MobiDB-lite"/>
    </source>
</evidence>
<feature type="compositionally biased region" description="Polar residues" evidence="1">
    <location>
        <begin position="14"/>
        <end position="23"/>
    </location>
</feature>
<feature type="compositionally biased region" description="Basic and acidic residues" evidence="1">
    <location>
        <begin position="516"/>
        <end position="530"/>
    </location>
</feature>
<keyword evidence="3" id="KW-1185">Reference proteome</keyword>
<feature type="region of interest" description="Disordered" evidence="1">
    <location>
        <begin position="332"/>
        <end position="360"/>
    </location>
</feature>
<protein>
    <recommendedName>
        <fullName evidence="4">Peroxin/Ferlin domain-containing protein</fullName>
    </recommendedName>
</protein>
<proteinExistence type="predicted"/>
<feature type="region of interest" description="Disordered" evidence="1">
    <location>
        <begin position="132"/>
        <end position="173"/>
    </location>
</feature>
<evidence type="ECO:0000313" key="2">
    <source>
        <dbReference type="EMBL" id="KAF2726259.1"/>
    </source>
</evidence>
<dbReference type="AlphaFoldDB" id="A0A9P4QJW0"/>
<gene>
    <name evidence="2" type="ORF">K431DRAFT_299350</name>
</gene>
<feature type="compositionally biased region" description="Polar residues" evidence="1">
    <location>
        <begin position="69"/>
        <end position="83"/>
    </location>
</feature>
<organism evidence="2 3">
    <name type="scientific">Polychaeton citri CBS 116435</name>
    <dbReference type="NCBI Taxonomy" id="1314669"/>
    <lineage>
        <taxon>Eukaryota</taxon>
        <taxon>Fungi</taxon>
        <taxon>Dikarya</taxon>
        <taxon>Ascomycota</taxon>
        <taxon>Pezizomycotina</taxon>
        <taxon>Dothideomycetes</taxon>
        <taxon>Dothideomycetidae</taxon>
        <taxon>Capnodiales</taxon>
        <taxon>Capnodiaceae</taxon>
        <taxon>Polychaeton</taxon>
    </lineage>
</organism>
<feature type="compositionally biased region" description="Polar residues" evidence="1">
    <location>
        <begin position="138"/>
        <end position="147"/>
    </location>
</feature>
<evidence type="ECO:0000313" key="3">
    <source>
        <dbReference type="Proteomes" id="UP000799441"/>
    </source>
</evidence>
<feature type="compositionally biased region" description="Basic and acidic residues" evidence="1">
    <location>
        <begin position="333"/>
        <end position="355"/>
    </location>
</feature>
<accession>A0A9P4QJW0</accession>
<comment type="caution">
    <text evidence="2">The sequence shown here is derived from an EMBL/GenBank/DDBJ whole genome shotgun (WGS) entry which is preliminary data.</text>
</comment>
<evidence type="ECO:0008006" key="4">
    <source>
        <dbReference type="Google" id="ProtNLM"/>
    </source>
</evidence>
<feature type="compositionally biased region" description="Basic and acidic residues" evidence="1">
    <location>
        <begin position="499"/>
        <end position="509"/>
    </location>
</feature>